<accession>A0A0B7F1H5</accession>
<keyword evidence="4" id="KW-1185">Reference proteome</keyword>
<dbReference type="InterPro" id="IPR011990">
    <property type="entry name" value="TPR-like_helical_dom_sf"/>
</dbReference>
<dbReference type="STRING" id="1108050.A0A0B7F1H5"/>
<evidence type="ECO:0000313" key="4">
    <source>
        <dbReference type="Proteomes" id="UP000059188"/>
    </source>
</evidence>
<keyword evidence="1" id="KW-0802">TPR repeat</keyword>
<protein>
    <submittedName>
        <fullName evidence="3">Uncharacterized protein</fullName>
    </submittedName>
</protein>
<dbReference type="Gene3D" id="1.25.40.10">
    <property type="entry name" value="Tetratricopeptide repeat domain"/>
    <property type="match status" value="1"/>
</dbReference>
<feature type="region of interest" description="Disordered" evidence="2">
    <location>
        <begin position="66"/>
        <end position="86"/>
    </location>
</feature>
<evidence type="ECO:0000313" key="3">
    <source>
        <dbReference type="EMBL" id="CEL51906.1"/>
    </source>
</evidence>
<evidence type="ECO:0000256" key="2">
    <source>
        <dbReference type="SAM" id="MobiDB-lite"/>
    </source>
</evidence>
<dbReference type="InterPro" id="IPR019734">
    <property type="entry name" value="TPR_rpt"/>
</dbReference>
<proteinExistence type="predicted"/>
<dbReference type="EMBL" id="LN679100">
    <property type="protein sequence ID" value="CEL51906.1"/>
    <property type="molecule type" value="Genomic_DNA"/>
</dbReference>
<gene>
    <name evidence="3" type="ORF">RSOLAG1IB_00443</name>
</gene>
<name>A0A0B7F1H5_THACB</name>
<dbReference type="AlphaFoldDB" id="A0A0B7F1H5"/>
<reference evidence="3 4" key="1">
    <citation type="submission" date="2014-11" db="EMBL/GenBank/DDBJ databases">
        <authorList>
            <person name="Wibberg Daniel"/>
        </authorList>
    </citation>
    <scope>NUCLEOTIDE SEQUENCE [LARGE SCALE GENOMIC DNA]</scope>
    <source>
        <strain evidence="3">Rhizoctonia solani AG1-IB 7/3/14</strain>
    </source>
</reference>
<evidence type="ECO:0000256" key="1">
    <source>
        <dbReference type="PROSITE-ProRule" id="PRU00339"/>
    </source>
</evidence>
<organism evidence="3 4">
    <name type="scientific">Thanatephorus cucumeris (strain AG1-IB / isolate 7/3/14)</name>
    <name type="common">Lettuce bottom rot fungus</name>
    <name type="synonym">Rhizoctonia solani</name>
    <dbReference type="NCBI Taxonomy" id="1108050"/>
    <lineage>
        <taxon>Eukaryota</taxon>
        <taxon>Fungi</taxon>
        <taxon>Dikarya</taxon>
        <taxon>Basidiomycota</taxon>
        <taxon>Agaricomycotina</taxon>
        <taxon>Agaricomycetes</taxon>
        <taxon>Cantharellales</taxon>
        <taxon>Ceratobasidiaceae</taxon>
        <taxon>Rhizoctonia</taxon>
        <taxon>Rhizoctonia solani AG-1</taxon>
    </lineage>
</organism>
<feature type="repeat" description="TPR" evidence="1">
    <location>
        <begin position="24"/>
        <end position="57"/>
    </location>
</feature>
<dbReference type="OrthoDB" id="10248520at2759"/>
<sequence>MVLERYEEAIEDLVRLKDIVSDEANVWFTLGKAYWATGRRTLATQHLTVAQELDPKLVGAVRELMERGGEEEDGDVGDSTMDESTA</sequence>
<dbReference type="SUPFAM" id="SSF48452">
    <property type="entry name" value="TPR-like"/>
    <property type="match status" value="1"/>
</dbReference>
<dbReference type="PROSITE" id="PS50005">
    <property type="entry name" value="TPR"/>
    <property type="match status" value="1"/>
</dbReference>
<dbReference type="Proteomes" id="UP000059188">
    <property type="component" value="Unassembled WGS sequence"/>
</dbReference>